<feature type="transmembrane region" description="Helical" evidence="1">
    <location>
        <begin position="61"/>
        <end position="78"/>
    </location>
</feature>
<evidence type="ECO:0000313" key="4">
    <source>
        <dbReference type="Proteomes" id="UP000243591"/>
    </source>
</evidence>
<gene>
    <name evidence="3" type="ORF">BTBSAS_30060</name>
    <name evidence="2" type="ORF">CNY62_02675</name>
</gene>
<dbReference type="Proteomes" id="UP000270190">
    <property type="component" value="Unassembled WGS sequence"/>
</dbReference>
<dbReference type="OrthoDB" id="9781069at2"/>
<dbReference type="KEGG" id="bths:CNY62_02675"/>
<evidence type="ECO:0008006" key="6">
    <source>
        <dbReference type="Google" id="ProtNLM"/>
    </source>
</evidence>
<feature type="transmembrane region" description="Helical" evidence="1">
    <location>
        <begin position="12"/>
        <end position="29"/>
    </location>
</feature>
<keyword evidence="1" id="KW-0472">Membrane</keyword>
<dbReference type="Proteomes" id="UP000243591">
    <property type="component" value="Chromosome"/>
</dbReference>
<dbReference type="EMBL" id="OUNC01000023">
    <property type="protein sequence ID" value="SPP28742.1"/>
    <property type="molecule type" value="Genomic_DNA"/>
</dbReference>
<feature type="transmembrane region" description="Helical" evidence="1">
    <location>
        <begin position="107"/>
        <end position="136"/>
    </location>
</feature>
<name>A0A291BW35_BROTH</name>
<reference evidence="5" key="2">
    <citation type="submission" date="2018-04" db="EMBL/GenBank/DDBJ databases">
        <authorList>
            <person name="Illikoud N."/>
        </authorList>
    </citation>
    <scope>NUCLEOTIDE SEQUENCE [LARGE SCALE GENOMIC DNA]</scope>
</reference>
<feature type="transmembrane region" description="Helical" evidence="1">
    <location>
        <begin position="84"/>
        <end position="100"/>
    </location>
</feature>
<evidence type="ECO:0000313" key="3">
    <source>
        <dbReference type="EMBL" id="SPP28742.1"/>
    </source>
</evidence>
<reference evidence="3" key="3">
    <citation type="submission" date="2018-04" db="EMBL/GenBank/DDBJ databases">
        <authorList>
            <person name="Go L.Y."/>
            <person name="Mitchell J.A."/>
        </authorList>
    </citation>
    <scope>NUCLEOTIDE SEQUENCE</scope>
    <source>
        <strain evidence="3">BSAS1 3</strain>
    </source>
</reference>
<accession>A0A291BW35</accession>
<organism evidence="2 4">
    <name type="scientific">Brochothrix thermosphacta</name>
    <name type="common">Microbacterium thermosphactum</name>
    <dbReference type="NCBI Taxonomy" id="2756"/>
    <lineage>
        <taxon>Bacteria</taxon>
        <taxon>Bacillati</taxon>
        <taxon>Bacillota</taxon>
        <taxon>Bacilli</taxon>
        <taxon>Bacillales</taxon>
        <taxon>Listeriaceae</taxon>
        <taxon>Brochothrix</taxon>
    </lineage>
</organism>
<dbReference type="STRING" id="2756.BFR44_01210"/>
<sequence length="212" mass="24921">MFKKLDGFTLKLIALLSMTIDHIGVFFYLDSGWRIVGRLAFPIFAFLLTEGYRHTHNRKKYFLTIALSGVIMQIPLFFMQEPMFNIFLTLALGMLALYGIEFKNYFLVGLILLSAWIFPFDYGLYGILLIIGSYLLKNRWLLFSIYSLAIAFLSQYTDHLSVIQLYAIAALPFIYMYNGQRGRSWKWFFYIYYPLHIIIINILATLVMYLKQ</sequence>
<reference evidence="2 4" key="1">
    <citation type="submission" date="2017-09" db="EMBL/GenBank/DDBJ databases">
        <title>Complete Genome Sequences of Two Strains of the Meat Spoilage Bacterium Brochothrix thermosphacta Isolated from Ground Chicken.</title>
        <authorList>
            <person name="Paoli G.C."/>
            <person name="Wijey C."/>
            <person name="Chen C.-Y."/>
            <person name="Nguyen L."/>
            <person name="Yan X."/>
            <person name="Irwin P.L."/>
        </authorList>
    </citation>
    <scope>NUCLEOTIDE SEQUENCE [LARGE SCALE GENOMIC DNA]</scope>
    <source>
        <strain evidence="2 4">BI</strain>
    </source>
</reference>
<dbReference type="EMBL" id="CP023483">
    <property type="protein sequence ID" value="ATF25384.1"/>
    <property type="molecule type" value="Genomic_DNA"/>
</dbReference>
<keyword evidence="1" id="KW-0812">Transmembrane</keyword>
<dbReference type="InterPro" id="IPR008875">
    <property type="entry name" value="TraX"/>
</dbReference>
<feature type="transmembrane region" description="Helical" evidence="1">
    <location>
        <begin position="156"/>
        <end position="175"/>
    </location>
</feature>
<proteinExistence type="predicted"/>
<keyword evidence="1" id="KW-1133">Transmembrane helix</keyword>
<dbReference type="Pfam" id="PF05857">
    <property type="entry name" value="TraX"/>
    <property type="match status" value="1"/>
</dbReference>
<evidence type="ECO:0000256" key="1">
    <source>
        <dbReference type="SAM" id="Phobius"/>
    </source>
</evidence>
<evidence type="ECO:0000313" key="2">
    <source>
        <dbReference type="EMBL" id="ATF25384.1"/>
    </source>
</evidence>
<evidence type="ECO:0000313" key="5">
    <source>
        <dbReference type="Proteomes" id="UP000270190"/>
    </source>
</evidence>
<protein>
    <recommendedName>
        <fullName evidence="6">Conjugal transfer protein TraX</fullName>
    </recommendedName>
</protein>
<dbReference type="AlphaFoldDB" id="A0A291BW35"/>
<keyword evidence="4" id="KW-1185">Reference proteome</keyword>
<feature type="transmembrane region" description="Helical" evidence="1">
    <location>
        <begin position="187"/>
        <end position="210"/>
    </location>
</feature>
<dbReference type="RefSeq" id="WP_029092375.1">
    <property type="nucleotide sequence ID" value="NZ_CBCPHX010000003.1"/>
</dbReference>